<dbReference type="Proteomes" id="UP000306274">
    <property type="component" value="Unassembled WGS sequence"/>
</dbReference>
<sequence length="81" mass="7812">MEALGLRMVLVGLRPRGVLGLALDLEAGGSGPDVEVLGAGPVVAGVAATGSGARGARGRTRTPEVVVRAAGVGGAVGLRGR</sequence>
<dbReference type="EMBL" id="SRZK01000147">
    <property type="protein sequence ID" value="TGZ09193.1"/>
    <property type="molecule type" value="Genomic_DNA"/>
</dbReference>
<gene>
    <name evidence="1" type="ORF">E5Z02_16515</name>
</gene>
<organism evidence="1 2">
    <name type="scientific">Streptomyces rhizosphaericola</name>
    <dbReference type="NCBI Taxonomy" id="2564098"/>
    <lineage>
        <taxon>Bacteria</taxon>
        <taxon>Bacillati</taxon>
        <taxon>Actinomycetota</taxon>
        <taxon>Actinomycetes</taxon>
        <taxon>Kitasatosporales</taxon>
        <taxon>Streptomycetaceae</taxon>
        <taxon>Streptomyces</taxon>
    </lineage>
</organism>
<dbReference type="RefSeq" id="WP_136016510.1">
    <property type="nucleotide sequence ID" value="NZ_SRZK01000147.1"/>
</dbReference>
<proteinExistence type="predicted"/>
<comment type="caution">
    <text evidence="1">The sequence shown here is derived from an EMBL/GenBank/DDBJ whole genome shotgun (WGS) entry which is preliminary data.</text>
</comment>
<reference evidence="1 2" key="1">
    <citation type="submission" date="2019-04" db="EMBL/GenBank/DDBJ databases">
        <title>Streptomyces rhizosphaericola sp. nov., an actinobacterium isolated from the wheat rhizosphere.</title>
        <authorList>
            <person name="Vargas Hoyos H.A."/>
            <person name="Santos S.N."/>
            <person name="Genuario D.B."/>
            <person name="Melo I.S."/>
            <person name="Da Silva L.J."/>
            <person name="Da Silva F.S.P."/>
            <person name="Zucchi T.D."/>
        </authorList>
    </citation>
    <scope>NUCLEOTIDE SEQUENCE [LARGE SCALE GENOMIC DNA]</scope>
    <source>
        <strain evidence="1 2">1AS2c</strain>
    </source>
</reference>
<evidence type="ECO:0000313" key="2">
    <source>
        <dbReference type="Proteomes" id="UP000306274"/>
    </source>
</evidence>
<protein>
    <submittedName>
        <fullName evidence="1">Uncharacterized protein</fullName>
    </submittedName>
</protein>
<keyword evidence="2" id="KW-1185">Reference proteome</keyword>
<name>A0ABY2PED2_9ACTN</name>
<feature type="non-terminal residue" evidence="1">
    <location>
        <position position="81"/>
    </location>
</feature>
<accession>A0ABY2PED2</accession>
<evidence type="ECO:0000313" key="1">
    <source>
        <dbReference type="EMBL" id="TGZ09193.1"/>
    </source>
</evidence>